<keyword evidence="2" id="KW-1185">Reference proteome</keyword>
<comment type="caution">
    <text evidence="1">The sequence shown here is derived from an EMBL/GenBank/DDBJ whole genome shotgun (WGS) entry which is preliminary data.</text>
</comment>
<proteinExistence type="predicted"/>
<reference evidence="1" key="1">
    <citation type="submission" date="2022-08" db="EMBL/GenBank/DDBJ databases">
        <authorList>
            <person name="Kallberg Y."/>
            <person name="Tangrot J."/>
            <person name="Rosling A."/>
        </authorList>
    </citation>
    <scope>NUCLEOTIDE SEQUENCE</scope>
    <source>
        <strain evidence="1">Wild A</strain>
    </source>
</reference>
<dbReference type="AlphaFoldDB" id="A0A9W4WZY4"/>
<gene>
    <name evidence="1" type="ORF">FWILDA_LOCUS11841</name>
</gene>
<evidence type="ECO:0000313" key="1">
    <source>
        <dbReference type="EMBL" id="CAI2184965.1"/>
    </source>
</evidence>
<accession>A0A9W4WZY4</accession>
<organism evidence="1 2">
    <name type="scientific">Funneliformis geosporum</name>
    <dbReference type="NCBI Taxonomy" id="1117311"/>
    <lineage>
        <taxon>Eukaryota</taxon>
        <taxon>Fungi</taxon>
        <taxon>Fungi incertae sedis</taxon>
        <taxon>Mucoromycota</taxon>
        <taxon>Glomeromycotina</taxon>
        <taxon>Glomeromycetes</taxon>
        <taxon>Glomerales</taxon>
        <taxon>Glomeraceae</taxon>
        <taxon>Funneliformis</taxon>
    </lineage>
</organism>
<feature type="non-terminal residue" evidence="1">
    <location>
        <position position="1"/>
    </location>
</feature>
<dbReference type="Proteomes" id="UP001153678">
    <property type="component" value="Unassembled WGS sequence"/>
</dbReference>
<dbReference type="EMBL" id="CAMKVN010003534">
    <property type="protein sequence ID" value="CAI2184965.1"/>
    <property type="molecule type" value="Genomic_DNA"/>
</dbReference>
<sequence>TSKDEMGREFVVIQVNIIRRSIDKKMIFESLDTGSDDINDSGSNL</sequence>
<name>A0A9W4WZY4_9GLOM</name>
<evidence type="ECO:0000313" key="2">
    <source>
        <dbReference type="Proteomes" id="UP001153678"/>
    </source>
</evidence>
<protein>
    <submittedName>
        <fullName evidence="1">19213_t:CDS:1</fullName>
    </submittedName>
</protein>